<dbReference type="InterPro" id="IPR049326">
    <property type="entry name" value="Rhodopsin_dom_fungi"/>
</dbReference>
<evidence type="ECO:0000256" key="4">
    <source>
        <dbReference type="ARBA" id="ARBA00023136"/>
    </source>
</evidence>
<gene>
    <name evidence="9" type="ORF">QBC37DRAFT_352509</name>
</gene>
<proteinExistence type="inferred from homology"/>
<comment type="similarity">
    <text evidence="5">Belongs to the SAT4 family.</text>
</comment>
<feature type="transmembrane region" description="Helical" evidence="7">
    <location>
        <begin position="34"/>
        <end position="56"/>
    </location>
</feature>
<feature type="region of interest" description="Disordered" evidence="6">
    <location>
        <begin position="312"/>
        <end position="353"/>
    </location>
</feature>
<keyword evidence="2 7" id="KW-0812">Transmembrane</keyword>
<feature type="transmembrane region" description="Helical" evidence="7">
    <location>
        <begin position="148"/>
        <end position="171"/>
    </location>
</feature>
<evidence type="ECO:0000256" key="5">
    <source>
        <dbReference type="ARBA" id="ARBA00038359"/>
    </source>
</evidence>
<evidence type="ECO:0000313" key="9">
    <source>
        <dbReference type="EMBL" id="KAK4209014.1"/>
    </source>
</evidence>
<dbReference type="Proteomes" id="UP001301769">
    <property type="component" value="Unassembled WGS sequence"/>
</dbReference>
<feature type="transmembrane region" description="Helical" evidence="7">
    <location>
        <begin position="227"/>
        <end position="245"/>
    </location>
</feature>
<feature type="compositionally biased region" description="Low complexity" evidence="6">
    <location>
        <begin position="364"/>
        <end position="381"/>
    </location>
</feature>
<feature type="transmembrane region" description="Helical" evidence="7">
    <location>
        <begin position="194"/>
        <end position="215"/>
    </location>
</feature>
<feature type="region of interest" description="Disordered" evidence="6">
    <location>
        <begin position="364"/>
        <end position="383"/>
    </location>
</feature>
<evidence type="ECO:0000256" key="6">
    <source>
        <dbReference type="SAM" id="MobiDB-lite"/>
    </source>
</evidence>
<organism evidence="9 10">
    <name type="scientific">Rhypophila decipiens</name>
    <dbReference type="NCBI Taxonomy" id="261697"/>
    <lineage>
        <taxon>Eukaryota</taxon>
        <taxon>Fungi</taxon>
        <taxon>Dikarya</taxon>
        <taxon>Ascomycota</taxon>
        <taxon>Pezizomycotina</taxon>
        <taxon>Sordariomycetes</taxon>
        <taxon>Sordariomycetidae</taxon>
        <taxon>Sordariales</taxon>
        <taxon>Naviculisporaceae</taxon>
        <taxon>Rhypophila</taxon>
    </lineage>
</organism>
<comment type="caution">
    <text evidence="9">The sequence shown here is derived from an EMBL/GenBank/DDBJ whole genome shotgun (WGS) entry which is preliminary data.</text>
</comment>
<feature type="domain" description="Rhodopsin" evidence="8">
    <location>
        <begin position="52"/>
        <end position="288"/>
    </location>
</feature>
<dbReference type="InterPro" id="IPR052337">
    <property type="entry name" value="SAT4-like"/>
</dbReference>
<dbReference type="PANTHER" id="PTHR33048">
    <property type="entry name" value="PTH11-LIKE INTEGRAL MEMBRANE PROTEIN (AFU_ORTHOLOGUE AFUA_5G11245)"/>
    <property type="match status" value="1"/>
</dbReference>
<keyword evidence="10" id="KW-1185">Reference proteome</keyword>
<name>A0AAN6XY08_9PEZI</name>
<evidence type="ECO:0000313" key="10">
    <source>
        <dbReference type="Proteomes" id="UP001301769"/>
    </source>
</evidence>
<evidence type="ECO:0000256" key="7">
    <source>
        <dbReference type="SAM" id="Phobius"/>
    </source>
</evidence>
<reference evidence="9" key="1">
    <citation type="journal article" date="2023" name="Mol. Phylogenet. Evol.">
        <title>Genome-scale phylogeny and comparative genomics of the fungal order Sordariales.</title>
        <authorList>
            <person name="Hensen N."/>
            <person name="Bonometti L."/>
            <person name="Westerberg I."/>
            <person name="Brannstrom I.O."/>
            <person name="Guillou S."/>
            <person name="Cros-Aarteil S."/>
            <person name="Calhoun S."/>
            <person name="Haridas S."/>
            <person name="Kuo A."/>
            <person name="Mondo S."/>
            <person name="Pangilinan J."/>
            <person name="Riley R."/>
            <person name="LaButti K."/>
            <person name="Andreopoulos B."/>
            <person name="Lipzen A."/>
            <person name="Chen C."/>
            <person name="Yan M."/>
            <person name="Daum C."/>
            <person name="Ng V."/>
            <person name="Clum A."/>
            <person name="Steindorff A."/>
            <person name="Ohm R.A."/>
            <person name="Martin F."/>
            <person name="Silar P."/>
            <person name="Natvig D.O."/>
            <person name="Lalanne C."/>
            <person name="Gautier V."/>
            <person name="Ament-Velasquez S.L."/>
            <person name="Kruys A."/>
            <person name="Hutchinson M.I."/>
            <person name="Powell A.J."/>
            <person name="Barry K."/>
            <person name="Miller A.N."/>
            <person name="Grigoriev I.V."/>
            <person name="Debuchy R."/>
            <person name="Gladieux P."/>
            <person name="Hiltunen Thoren M."/>
            <person name="Johannesson H."/>
        </authorList>
    </citation>
    <scope>NUCLEOTIDE SEQUENCE</scope>
    <source>
        <strain evidence="9">PSN293</strain>
    </source>
</reference>
<reference evidence="9" key="2">
    <citation type="submission" date="2023-05" db="EMBL/GenBank/DDBJ databases">
        <authorList>
            <consortium name="Lawrence Berkeley National Laboratory"/>
            <person name="Steindorff A."/>
            <person name="Hensen N."/>
            <person name="Bonometti L."/>
            <person name="Westerberg I."/>
            <person name="Brannstrom I.O."/>
            <person name="Guillou S."/>
            <person name="Cros-Aarteil S."/>
            <person name="Calhoun S."/>
            <person name="Haridas S."/>
            <person name="Kuo A."/>
            <person name="Mondo S."/>
            <person name="Pangilinan J."/>
            <person name="Riley R."/>
            <person name="Labutti K."/>
            <person name="Andreopoulos B."/>
            <person name="Lipzen A."/>
            <person name="Chen C."/>
            <person name="Yanf M."/>
            <person name="Daum C."/>
            <person name="Ng V."/>
            <person name="Clum A."/>
            <person name="Ohm R."/>
            <person name="Martin F."/>
            <person name="Silar P."/>
            <person name="Natvig D."/>
            <person name="Lalanne C."/>
            <person name="Gautier V."/>
            <person name="Ament-Velasquez S.L."/>
            <person name="Kruys A."/>
            <person name="Hutchinson M.I."/>
            <person name="Powell A.J."/>
            <person name="Barry K."/>
            <person name="Miller A.N."/>
            <person name="Grigoriev I.V."/>
            <person name="Debuchy R."/>
            <person name="Gladieux P."/>
            <person name="Thoren M.H."/>
            <person name="Johannesson H."/>
        </authorList>
    </citation>
    <scope>NUCLEOTIDE SEQUENCE</scope>
    <source>
        <strain evidence="9">PSN293</strain>
    </source>
</reference>
<accession>A0AAN6XY08</accession>
<feature type="compositionally biased region" description="Basic and acidic residues" evidence="6">
    <location>
        <begin position="401"/>
        <end position="413"/>
    </location>
</feature>
<feature type="region of interest" description="Disordered" evidence="6">
    <location>
        <begin position="394"/>
        <end position="419"/>
    </location>
</feature>
<dbReference type="PANTHER" id="PTHR33048:SF47">
    <property type="entry name" value="INTEGRAL MEMBRANE PROTEIN-RELATED"/>
    <property type="match status" value="1"/>
</dbReference>
<evidence type="ECO:0000256" key="3">
    <source>
        <dbReference type="ARBA" id="ARBA00022989"/>
    </source>
</evidence>
<dbReference type="AlphaFoldDB" id="A0AAN6XY08"/>
<feature type="transmembrane region" description="Helical" evidence="7">
    <location>
        <begin position="113"/>
        <end position="136"/>
    </location>
</feature>
<protein>
    <recommendedName>
        <fullName evidence="8">Rhodopsin domain-containing protein</fullName>
    </recommendedName>
</protein>
<comment type="subcellular location">
    <subcellularLocation>
        <location evidence="1">Membrane</location>
        <topology evidence="1">Multi-pass membrane protein</topology>
    </subcellularLocation>
</comment>
<feature type="region of interest" description="Disordered" evidence="6">
    <location>
        <begin position="1"/>
        <end position="22"/>
    </location>
</feature>
<evidence type="ECO:0000256" key="1">
    <source>
        <dbReference type="ARBA" id="ARBA00004141"/>
    </source>
</evidence>
<sequence>MAGDNPVAGVGSGPSGPPVPPEMIPGFHDNRSGLVIFCVTLCLVVSTAMVAMRIWTRKVIIDKMGADDWAALIAMVITWGEGIIIGISTQYGLGKHIFAVQPPTLIPTYWKTFWVTLLLYHAGLCAAKMTFLIQYYRIFAVALPRMRLIYIGAIVLVGAWSFAQVLIALLICRPIAGLWDRTIKADCMPNSPQIYVNAGGNIITDILIFVLPLPAIRTLNLKTRQKLVLLGIFSLGFFTVAISVIRIKYLEIGSDVTWQHVESSGWSIGELTCAITCASLPTLRPFMAKYFPVLGFHSSSIDSDSVAPSYKPPTIGGTTGRGNKSTVKNGGASLSSVSHHGHGHGHREYNKMDEDEEEEYELGAARSRSTTATAARRNSGGEVSTITDEEMLLGMKPTTRTRIEGRPAEDARGNGEQGQIQVMRAVYQSSNVKAGGK</sequence>
<evidence type="ECO:0000259" key="8">
    <source>
        <dbReference type="Pfam" id="PF20684"/>
    </source>
</evidence>
<feature type="transmembrane region" description="Helical" evidence="7">
    <location>
        <begin position="68"/>
        <end position="93"/>
    </location>
</feature>
<keyword evidence="3 7" id="KW-1133">Transmembrane helix</keyword>
<dbReference type="EMBL" id="MU858219">
    <property type="protein sequence ID" value="KAK4209014.1"/>
    <property type="molecule type" value="Genomic_DNA"/>
</dbReference>
<keyword evidence="4 7" id="KW-0472">Membrane</keyword>
<evidence type="ECO:0000256" key="2">
    <source>
        <dbReference type="ARBA" id="ARBA00022692"/>
    </source>
</evidence>
<dbReference type="Pfam" id="PF20684">
    <property type="entry name" value="Fung_rhodopsin"/>
    <property type="match status" value="1"/>
</dbReference>
<dbReference type="GO" id="GO:0016020">
    <property type="term" value="C:membrane"/>
    <property type="evidence" value="ECO:0007669"/>
    <property type="project" value="UniProtKB-SubCell"/>
</dbReference>